<keyword evidence="2" id="KW-1185">Reference proteome</keyword>
<proteinExistence type="predicted"/>
<gene>
    <name evidence="1" type="ORF">CPT_Seifer_005</name>
</gene>
<evidence type="ECO:0000313" key="2">
    <source>
        <dbReference type="Proteomes" id="UP000282620"/>
    </source>
</evidence>
<dbReference type="Proteomes" id="UP000282620">
    <property type="component" value="Segment"/>
</dbReference>
<organism evidence="1 2">
    <name type="scientific">Klebsiella phage Seifer</name>
    <dbReference type="NCBI Taxonomy" id="2315475"/>
    <lineage>
        <taxon>Viruses</taxon>
        <taxon>Duplodnaviria</taxon>
        <taxon>Heunggongvirae</taxon>
        <taxon>Uroviricota</taxon>
        <taxon>Caudoviricetes</taxon>
        <taxon>Casjensviridae</taxon>
        <taxon>Yonseivirus</taxon>
        <taxon>Yonseivirus seifer</taxon>
    </lineage>
</organism>
<name>A0A3B8DWF6_9CAUD</name>
<evidence type="ECO:0000313" key="1">
    <source>
        <dbReference type="EMBL" id="AYJ72787.1"/>
    </source>
</evidence>
<sequence length="120" mass="13718">MNKFGVAKVIGMVNGKTVELDVPMWAEFRFEIGDRNPLFRVTSPARGQNGRRHNGEFRFIVTHVGSGYRFTDFSFDLLAKTRYNLKRNNYGRAGAMAVKKTIDEVGVERILRAIKGYQDE</sequence>
<reference evidence="2" key="1">
    <citation type="submission" date="2018-08" db="EMBL/GenBank/DDBJ databases">
        <title>Complete Genome of Klebsiella pneumoniae Siphophage Seifer.</title>
        <authorList>
            <person name="Salazar A.J."/>
            <person name="Lessor L."/>
            <person name="O'Leary C.J."/>
            <person name="Gill J."/>
            <person name="Liu M."/>
        </authorList>
    </citation>
    <scope>NUCLEOTIDE SEQUENCE [LARGE SCALE GENOMIC DNA]</scope>
</reference>
<accession>A0A3B8DWF6</accession>
<protein>
    <submittedName>
        <fullName evidence="1">Uncharacterized protein</fullName>
    </submittedName>
</protein>
<dbReference type="EMBL" id="MH817999">
    <property type="protein sequence ID" value="AYJ72787.1"/>
    <property type="molecule type" value="Genomic_DNA"/>
</dbReference>